<proteinExistence type="predicted"/>
<feature type="domain" description="Mechanosensitive ion channel MscS" evidence="7">
    <location>
        <begin position="185"/>
        <end position="251"/>
    </location>
</feature>
<feature type="transmembrane region" description="Helical" evidence="6">
    <location>
        <begin position="136"/>
        <end position="157"/>
    </location>
</feature>
<dbReference type="InterPro" id="IPR010920">
    <property type="entry name" value="LSM_dom_sf"/>
</dbReference>
<feature type="transmembrane region" description="Helical" evidence="6">
    <location>
        <begin position="60"/>
        <end position="82"/>
    </location>
</feature>
<dbReference type="PANTHER" id="PTHR30566">
    <property type="entry name" value="YNAI-RELATED MECHANOSENSITIVE ION CHANNEL"/>
    <property type="match status" value="1"/>
</dbReference>
<organism evidence="8 9">
    <name type="scientific">Nakamurella leprariae</name>
    <dbReference type="NCBI Taxonomy" id="2803911"/>
    <lineage>
        <taxon>Bacteria</taxon>
        <taxon>Bacillati</taxon>
        <taxon>Actinomycetota</taxon>
        <taxon>Actinomycetes</taxon>
        <taxon>Nakamurellales</taxon>
        <taxon>Nakamurellaceae</taxon>
        <taxon>Nakamurella</taxon>
    </lineage>
</organism>
<sequence>MESDESMVWATDTWAGLALWTAIGVVAALAVSVVLHLVVRRVVRRKPGAGQSMRRVRLPLRMLLITIALQQVLNTSAVLGPWQGPARTVMMLVVLAMGGWLAVALVHIFEDVTLHRFRIDTVDNRKARRVRTQVSLLRRVAVAVIVILVIATMLLTLPGARQAGATIFASAGVIGIVAGLAAQSSLSNLFAGLQLAFTDAIRVDDVVVVEGEWGRIEDITLTYVVIAVWDDRRLILPSTYFTSTPFQNWTRTESKLLGTVELDVDWTVPLDALRAELDRVLAASEHWDGRVGVLQVTDATSSLVRLRALVSAVDGPTAFDLRCEVREALVGFLQRHHGHALPRVRVDHGAPDRSGARPAGPSHDGTDGLITVGSGQAEFQAARAGLGQPRLPFQSVRIDGTPGTSGLDGIGVTAGDGGSGRG</sequence>
<evidence type="ECO:0000256" key="6">
    <source>
        <dbReference type="SAM" id="Phobius"/>
    </source>
</evidence>
<evidence type="ECO:0000256" key="2">
    <source>
        <dbReference type="ARBA" id="ARBA00022692"/>
    </source>
</evidence>
<feature type="transmembrane region" description="Helical" evidence="6">
    <location>
        <begin position="88"/>
        <end position="109"/>
    </location>
</feature>
<evidence type="ECO:0000313" key="8">
    <source>
        <dbReference type="EMBL" id="MBM9467200.1"/>
    </source>
</evidence>
<dbReference type="InterPro" id="IPR006685">
    <property type="entry name" value="MscS_channel_2nd"/>
</dbReference>
<feature type="compositionally biased region" description="Gly residues" evidence="5">
    <location>
        <begin position="406"/>
        <end position="422"/>
    </location>
</feature>
<name>A0A939BYL3_9ACTN</name>
<dbReference type="Pfam" id="PF00924">
    <property type="entry name" value="MS_channel_2nd"/>
    <property type="match status" value="1"/>
</dbReference>
<feature type="transmembrane region" description="Helical" evidence="6">
    <location>
        <begin position="17"/>
        <end position="39"/>
    </location>
</feature>
<dbReference type="PANTHER" id="PTHR30566:SF25">
    <property type="entry name" value="INNER MEMBRANE PROTEIN"/>
    <property type="match status" value="1"/>
</dbReference>
<dbReference type="GO" id="GO:0016020">
    <property type="term" value="C:membrane"/>
    <property type="evidence" value="ECO:0007669"/>
    <property type="project" value="UniProtKB-SubCell"/>
</dbReference>
<evidence type="ECO:0000256" key="1">
    <source>
        <dbReference type="ARBA" id="ARBA00004370"/>
    </source>
</evidence>
<keyword evidence="4 6" id="KW-0472">Membrane</keyword>
<dbReference type="EMBL" id="JAERWK010000010">
    <property type="protein sequence ID" value="MBM9467200.1"/>
    <property type="molecule type" value="Genomic_DNA"/>
</dbReference>
<dbReference type="Gene3D" id="2.30.30.60">
    <property type="match status" value="1"/>
</dbReference>
<keyword evidence="2 6" id="KW-0812">Transmembrane</keyword>
<dbReference type="InterPro" id="IPR023408">
    <property type="entry name" value="MscS_beta-dom_sf"/>
</dbReference>
<evidence type="ECO:0000256" key="5">
    <source>
        <dbReference type="SAM" id="MobiDB-lite"/>
    </source>
</evidence>
<keyword evidence="3 6" id="KW-1133">Transmembrane helix</keyword>
<gene>
    <name evidence="8" type="ORF">JL106_07895</name>
</gene>
<comment type="subcellular location">
    <subcellularLocation>
        <location evidence="1">Membrane</location>
    </subcellularLocation>
</comment>
<protein>
    <submittedName>
        <fullName evidence="8">Mechanosensitive ion channel family protein</fullName>
    </submittedName>
</protein>
<evidence type="ECO:0000313" key="9">
    <source>
        <dbReference type="Proteomes" id="UP000663792"/>
    </source>
</evidence>
<dbReference type="SUPFAM" id="SSF50182">
    <property type="entry name" value="Sm-like ribonucleoproteins"/>
    <property type="match status" value="1"/>
</dbReference>
<dbReference type="RefSeq" id="WP_205260158.1">
    <property type="nucleotide sequence ID" value="NZ_JAERWK010000010.1"/>
</dbReference>
<evidence type="ECO:0000256" key="4">
    <source>
        <dbReference type="ARBA" id="ARBA00023136"/>
    </source>
</evidence>
<dbReference type="GO" id="GO:0055085">
    <property type="term" value="P:transmembrane transport"/>
    <property type="evidence" value="ECO:0007669"/>
    <property type="project" value="InterPro"/>
</dbReference>
<dbReference type="Proteomes" id="UP000663792">
    <property type="component" value="Unassembled WGS sequence"/>
</dbReference>
<keyword evidence="9" id="KW-1185">Reference proteome</keyword>
<dbReference type="AlphaFoldDB" id="A0A939BYL3"/>
<comment type="caution">
    <text evidence="8">The sequence shown here is derived from an EMBL/GenBank/DDBJ whole genome shotgun (WGS) entry which is preliminary data.</text>
</comment>
<feature type="region of interest" description="Disordered" evidence="5">
    <location>
        <begin position="345"/>
        <end position="369"/>
    </location>
</feature>
<evidence type="ECO:0000259" key="7">
    <source>
        <dbReference type="Pfam" id="PF00924"/>
    </source>
</evidence>
<dbReference type="Gene3D" id="1.10.287.1260">
    <property type="match status" value="1"/>
</dbReference>
<evidence type="ECO:0000256" key="3">
    <source>
        <dbReference type="ARBA" id="ARBA00022989"/>
    </source>
</evidence>
<feature type="compositionally biased region" description="Basic and acidic residues" evidence="5">
    <location>
        <begin position="345"/>
        <end position="355"/>
    </location>
</feature>
<feature type="transmembrane region" description="Helical" evidence="6">
    <location>
        <begin position="163"/>
        <end position="182"/>
    </location>
</feature>
<accession>A0A939BYL3</accession>
<reference evidence="8" key="1">
    <citation type="submission" date="2021-01" db="EMBL/GenBank/DDBJ databases">
        <title>YIM 132084 draft genome.</title>
        <authorList>
            <person name="An D."/>
        </authorList>
    </citation>
    <scope>NUCLEOTIDE SEQUENCE</scope>
    <source>
        <strain evidence="8">YIM 132084</strain>
    </source>
</reference>
<feature type="region of interest" description="Disordered" evidence="5">
    <location>
        <begin position="400"/>
        <end position="422"/>
    </location>
</feature>